<dbReference type="AlphaFoldDB" id="A0ABD0QQC8"/>
<gene>
    <name evidence="1" type="ORF">M9458_019081</name>
</gene>
<organism evidence="1 2">
    <name type="scientific">Cirrhinus mrigala</name>
    <name type="common">Mrigala</name>
    <dbReference type="NCBI Taxonomy" id="683832"/>
    <lineage>
        <taxon>Eukaryota</taxon>
        <taxon>Metazoa</taxon>
        <taxon>Chordata</taxon>
        <taxon>Craniata</taxon>
        <taxon>Vertebrata</taxon>
        <taxon>Euteleostomi</taxon>
        <taxon>Actinopterygii</taxon>
        <taxon>Neopterygii</taxon>
        <taxon>Teleostei</taxon>
        <taxon>Ostariophysi</taxon>
        <taxon>Cypriniformes</taxon>
        <taxon>Cyprinidae</taxon>
        <taxon>Labeoninae</taxon>
        <taxon>Labeonini</taxon>
        <taxon>Cirrhinus</taxon>
    </lineage>
</organism>
<keyword evidence="2" id="KW-1185">Reference proteome</keyword>
<accession>A0ABD0QQC8</accession>
<proteinExistence type="predicted"/>
<evidence type="ECO:0000313" key="1">
    <source>
        <dbReference type="EMBL" id="KAL0187411.1"/>
    </source>
</evidence>
<protein>
    <submittedName>
        <fullName evidence="1">Uncharacterized protein</fullName>
    </submittedName>
</protein>
<comment type="caution">
    <text evidence="1">The sequence shown here is derived from an EMBL/GenBank/DDBJ whole genome shotgun (WGS) entry which is preliminary data.</text>
</comment>
<feature type="non-terminal residue" evidence="1">
    <location>
        <position position="60"/>
    </location>
</feature>
<reference evidence="1 2" key="1">
    <citation type="submission" date="2024-05" db="EMBL/GenBank/DDBJ databases">
        <title>Genome sequencing and assembly of Indian major carp, Cirrhinus mrigala (Hamilton, 1822).</title>
        <authorList>
            <person name="Mohindra V."/>
            <person name="Chowdhury L.M."/>
            <person name="Lal K."/>
            <person name="Jena J.K."/>
        </authorList>
    </citation>
    <scope>NUCLEOTIDE SEQUENCE [LARGE SCALE GENOMIC DNA]</scope>
    <source>
        <strain evidence="1">CM1030</strain>
        <tissue evidence="1">Blood</tissue>
    </source>
</reference>
<evidence type="ECO:0000313" key="2">
    <source>
        <dbReference type="Proteomes" id="UP001529510"/>
    </source>
</evidence>
<dbReference type="Proteomes" id="UP001529510">
    <property type="component" value="Unassembled WGS sequence"/>
</dbReference>
<dbReference type="EMBL" id="JAMKFB020000008">
    <property type="protein sequence ID" value="KAL0187411.1"/>
    <property type="molecule type" value="Genomic_DNA"/>
</dbReference>
<name>A0ABD0QQC8_CIRMR</name>
<sequence length="60" mass="7082">MVSVFHEVRFRRCSIIFQREIYRPEISRDSCGLSEGFLSLAIKRGTFMAFMGCFTLQRKE</sequence>